<dbReference type="Proteomes" id="UP000598227">
    <property type="component" value="Unassembled WGS sequence"/>
</dbReference>
<dbReference type="SUPFAM" id="SSF55729">
    <property type="entry name" value="Acyl-CoA N-acyltransferases (Nat)"/>
    <property type="match status" value="1"/>
</dbReference>
<sequence length="163" mass="17501">MHDVEKKMIIEATAHDFDALLEGTAPRNLRPVADSAIASPDVLRMLADLAGNIRAMFAPAAWLIVEDGELVGLCSVVRPSSDGEIHIGYGVAPSRQGRGATTRAIADLLAWARADPRVQLVSAETGVDNIASQRVLERNGFVQTGERVDEEDGQLICWQAITA</sequence>
<evidence type="ECO:0000313" key="2">
    <source>
        <dbReference type="EMBL" id="MBE1202854.1"/>
    </source>
</evidence>
<dbReference type="PANTHER" id="PTHR43792:SF13">
    <property type="entry name" value="ACETYLTRANSFERASE"/>
    <property type="match status" value="1"/>
</dbReference>
<dbReference type="PROSITE" id="PS51186">
    <property type="entry name" value="GNAT"/>
    <property type="match status" value="1"/>
</dbReference>
<dbReference type="InterPro" id="IPR051531">
    <property type="entry name" value="N-acetyltransferase"/>
</dbReference>
<proteinExistence type="predicted"/>
<dbReference type="InterPro" id="IPR000182">
    <property type="entry name" value="GNAT_dom"/>
</dbReference>
<name>A0ABR9GGT1_9HYPH</name>
<feature type="domain" description="N-acetyltransferase" evidence="1">
    <location>
        <begin position="7"/>
        <end position="162"/>
    </location>
</feature>
<organism evidence="2 3">
    <name type="scientific">Aminobacter carboxidus</name>
    <dbReference type="NCBI Taxonomy" id="376165"/>
    <lineage>
        <taxon>Bacteria</taxon>
        <taxon>Pseudomonadati</taxon>
        <taxon>Pseudomonadota</taxon>
        <taxon>Alphaproteobacteria</taxon>
        <taxon>Hyphomicrobiales</taxon>
        <taxon>Phyllobacteriaceae</taxon>
        <taxon>Aminobacter</taxon>
    </lineage>
</organism>
<accession>A0ABR9GGT1</accession>
<protein>
    <submittedName>
        <fullName evidence="2">GNAT family N-acetyltransferase</fullName>
    </submittedName>
</protein>
<dbReference type="EMBL" id="JACZEP010000001">
    <property type="protein sequence ID" value="MBE1202854.1"/>
    <property type="molecule type" value="Genomic_DNA"/>
</dbReference>
<dbReference type="InterPro" id="IPR016181">
    <property type="entry name" value="Acyl_CoA_acyltransferase"/>
</dbReference>
<dbReference type="PANTHER" id="PTHR43792">
    <property type="entry name" value="GNAT FAMILY, PUTATIVE (AFU_ORTHOLOGUE AFUA_3G00765)-RELATED-RELATED"/>
    <property type="match status" value="1"/>
</dbReference>
<dbReference type="CDD" id="cd04301">
    <property type="entry name" value="NAT_SF"/>
    <property type="match status" value="1"/>
</dbReference>
<evidence type="ECO:0000313" key="3">
    <source>
        <dbReference type="Proteomes" id="UP000598227"/>
    </source>
</evidence>
<evidence type="ECO:0000259" key="1">
    <source>
        <dbReference type="PROSITE" id="PS51186"/>
    </source>
</evidence>
<dbReference type="Gene3D" id="3.40.630.30">
    <property type="match status" value="1"/>
</dbReference>
<comment type="caution">
    <text evidence="2">The sequence shown here is derived from an EMBL/GenBank/DDBJ whole genome shotgun (WGS) entry which is preliminary data.</text>
</comment>
<reference evidence="2 3" key="1">
    <citation type="submission" date="2020-09" db="EMBL/GenBank/DDBJ databases">
        <title>Draft Genome Sequence of Aminobacter carboxidus type strain DSM 1086, a soil Gram-negative carboxydobacterium.</title>
        <authorList>
            <person name="Turrini P."/>
            <person name="Tescari M."/>
            <person name="Artuso I."/>
            <person name="Lugli G.A."/>
            <person name="Frangipani E."/>
            <person name="Ventura M."/>
            <person name="Visca P."/>
        </authorList>
    </citation>
    <scope>NUCLEOTIDE SEQUENCE [LARGE SCALE GENOMIC DNA]</scope>
    <source>
        <strain evidence="2 3">DSM 1086</strain>
    </source>
</reference>
<gene>
    <name evidence="2" type="ORF">IHE39_00975</name>
</gene>
<dbReference type="Pfam" id="PF13302">
    <property type="entry name" value="Acetyltransf_3"/>
    <property type="match status" value="1"/>
</dbReference>
<keyword evidence="3" id="KW-1185">Reference proteome</keyword>